<dbReference type="AlphaFoldDB" id="E1JRD4"/>
<dbReference type="STRING" id="596151.DesfrDRAFT_0183"/>
<accession>E1JRD4</accession>
<gene>
    <name evidence="1" type="ORF">DesfrDRAFT_0183</name>
</gene>
<sequence>MRTQLDRKFSEAETAVAALAADPFLTMSQRHALRGALGTIQGVALVRRHALLRLVPCGMIPPVDCRERQLPAGDRDGGRDDAA</sequence>
<name>E1JRD4_SOLFR</name>
<comment type="caution">
    <text evidence="1">The sequence shown here is derived from an EMBL/GenBank/DDBJ whole genome shotgun (WGS) entry which is preliminary data.</text>
</comment>
<dbReference type="EMBL" id="AECZ01000001">
    <property type="protein sequence ID" value="EFL53135.1"/>
    <property type="molecule type" value="Genomic_DNA"/>
</dbReference>
<reference evidence="1 2" key="1">
    <citation type="submission" date="2010-08" db="EMBL/GenBank/DDBJ databases">
        <title>The draft genome of Desulfovibrio fructosovorans JJ.</title>
        <authorList>
            <consortium name="US DOE Joint Genome Institute (JGI-PGF)"/>
            <person name="Lucas S."/>
            <person name="Copeland A."/>
            <person name="Lapidus A."/>
            <person name="Cheng J.-F."/>
            <person name="Bruce D."/>
            <person name="Goodwin L."/>
            <person name="Pitluck S."/>
            <person name="Land M.L."/>
            <person name="Hauser L."/>
            <person name="Chang Y.-J."/>
            <person name="Jeffries C."/>
            <person name="Wall J.D."/>
            <person name="Stahl D.A."/>
            <person name="Arkin A.P."/>
            <person name="Dehal P."/>
            <person name="Stolyar S.M."/>
            <person name="Hazen T.C."/>
            <person name="Woyke T.J."/>
        </authorList>
    </citation>
    <scope>NUCLEOTIDE SEQUENCE [LARGE SCALE GENOMIC DNA]</scope>
    <source>
        <strain evidence="1 2">JJ</strain>
    </source>
</reference>
<proteinExistence type="predicted"/>
<keyword evidence="2" id="KW-1185">Reference proteome</keyword>
<evidence type="ECO:0000313" key="2">
    <source>
        <dbReference type="Proteomes" id="UP000006250"/>
    </source>
</evidence>
<dbReference type="Proteomes" id="UP000006250">
    <property type="component" value="Unassembled WGS sequence"/>
</dbReference>
<dbReference type="RefSeq" id="WP_005990212.1">
    <property type="nucleotide sequence ID" value="NZ_AECZ01000001.1"/>
</dbReference>
<organism evidence="1 2">
    <name type="scientific">Solidesulfovibrio fructosivorans JJ]</name>
    <dbReference type="NCBI Taxonomy" id="596151"/>
    <lineage>
        <taxon>Bacteria</taxon>
        <taxon>Pseudomonadati</taxon>
        <taxon>Thermodesulfobacteriota</taxon>
        <taxon>Desulfovibrionia</taxon>
        <taxon>Desulfovibrionales</taxon>
        <taxon>Desulfovibrionaceae</taxon>
        <taxon>Solidesulfovibrio</taxon>
    </lineage>
</organism>
<evidence type="ECO:0000313" key="1">
    <source>
        <dbReference type="EMBL" id="EFL53135.1"/>
    </source>
</evidence>
<protein>
    <submittedName>
        <fullName evidence="1">Uncharacterized protein</fullName>
    </submittedName>
</protein>